<protein>
    <submittedName>
        <fullName evidence="2">Uncharacterized protein</fullName>
    </submittedName>
</protein>
<organism>
    <name type="scientific">Solenopsis invicta</name>
    <name type="common">Red imported fire ant</name>
    <name type="synonym">Solenopsis wagneri</name>
    <dbReference type="NCBI Taxonomy" id="13686"/>
    <lineage>
        <taxon>Eukaryota</taxon>
        <taxon>Metazoa</taxon>
        <taxon>Ecdysozoa</taxon>
        <taxon>Arthropoda</taxon>
        <taxon>Hexapoda</taxon>
        <taxon>Insecta</taxon>
        <taxon>Pterygota</taxon>
        <taxon>Neoptera</taxon>
        <taxon>Endopterygota</taxon>
        <taxon>Hymenoptera</taxon>
        <taxon>Apocrita</taxon>
        <taxon>Aculeata</taxon>
        <taxon>Formicoidea</taxon>
        <taxon>Formicidae</taxon>
        <taxon>Myrmicinae</taxon>
        <taxon>Solenopsis</taxon>
    </lineage>
</organism>
<name>E9J0I2_SOLIN</name>
<feature type="region of interest" description="Disordered" evidence="1">
    <location>
        <begin position="106"/>
        <end position="130"/>
    </location>
</feature>
<accession>E9J0I2</accession>
<reference evidence="2" key="1">
    <citation type="journal article" date="2011" name="Proc. Natl. Acad. Sci. U.S.A.">
        <title>The genome of the fire ant Solenopsis invicta.</title>
        <authorList>
            <person name="Wurm Y."/>
            <person name="Wang J."/>
            <person name="Riba-Grognuz O."/>
            <person name="Corona M."/>
            <person name="Nygaard S."/>
            <person name="Hunt B.G."/>
            <person name="Ingram K.K."/>
            <person name="Falquet L."/>
            <person name="Nipitwattanaphon M."/>
            <person name="Gotzek D."/>
            <person name="Dijkstra M.B."/>
            <person name="Oettler J."/>
            <person name="Comtesse F."/>
            <person name="Shih C.J."/>
            <person name="Wu W.J."/>
            <person name="Yang C.C."/>
            <person name="Thomas J."/>
            <person name="Beaudoing E."/>
            <person name="Pradervand S."/>
            <person name="Flegel V."/>
            <person name="Cook E.D."/>
            <person name="Fabbretti R."/>
            <person name="Stockinger H."/>
            <person name="Long L."/>
            <person name="Farmerie W.G."/>
            <person name="Oakey J."/>
            <person name="Boomsma J.J."/>
            <person name="Pamilo P."/>
            <person name="Yi S.V."/>
            <person name="Heinze J."/>
            <person name="Goodisman M.A."/>
            <person name="Farinelli L."/>
            <person name="Harshman K."/>
            <person name="Hulo N."/>
            <person name="Cerutti L."/>
            <person name="Xenarios I."/>
            <person name="Shoemaker D."/>
            <person name="Keller L."/>
        </authorList>
    </citation>
    <scope>NUCLEOTIDE SEQUENCE [LARGE SCALE GENOMIC DNA]</scope>
</reference>
<dbReference type="EMBL" id="GL767476">
    <property type="protein sequence ID" value="EFZ13670.1"/>
    <property type="molecule type" value="Genomic_DNA"/>
</dbReference>
<evidence type="ECO:0000256" key="1">
    <source>
        <dbReference type="SAM" id="MobiDB-lite"/>
    </source>
</evidence>
<feature type="region of interest" description="Disordered" evidence="1">
    <location>
        <begin position="20"/>
        <end position="40"/>
    </location>
</feature>
<dbReference type="AlphaFoldDB" id="E9J0I2"/>
<evidence type="ECO:0000313" key="2">
    <source>
        <dbReference type="EMBL" id="EFZ13670.1"/>
    </source>
</evidence>
<feature type="compositionally biased region" description="Basic and acidic residues" evidence="1">
    <location>
        <begin position="117"/>
        <end position="130"/>
    </location>
</feature>
<dbReference type="HOGENOM" id="CLU_1940739_0_0_1"/>
<sequence length="130" mass="14728">MNCVVMRRVILWELPAHKKTSETETAHDQKKSAELSHEKRIASRKRNVLSNDTQHFLFVLESAGLGYHRGIAHLARFVTEQAHNHIVNLTSIGAPSCQLQLRDQGPDRQVFNDNDQQCDKNGARKSQDSA</sequence>
<gene>
    <name evidence="2" type="ORF">SINV_08277</name>
</gene>
<proteinExistence type="predicted"/>
<feature type="non-terminal residue" evidence="2">
    <location>
        <position position="130"/>
    </location>
</feature>